<dbReference type="InterPro" id="IPR011009">
    <property type="entry name" value="Kinase-like_dom_sf"/>
</dbReference>
<feature type="region of interest" description="Disordered" evidence="1">
    <location>
        <begin position="40"/>
        <end position="60"/>
    </location>
</feature>
<dbReference type="PANTHER" id="PTHR44329:SF14">
    <property type="entry name" value="MITOGEN-ACTIVATED PROTEIN KINASE KINASE KINASE 13"/>
    <property type="match status" value="1"/>
</dbReference>
<comment type="caution">
    <text evidence="3">The sequence shown here is derived from an EMBL/GenBank/DDBJ whole genome shotgun (WGS) entry which is preliminary data.</text>
</comment>
<dbReference type="EMBL" id="JAACNH010000001">
    <property type="protein sequence ID" value="KAG8456009.1"/>
    <property type="molecule type" value="Genomic_DNA"/>
</dbReference>
<dbReference type="GO" id="GO:0004674">
    <property type="term" value="F:protein serine/threonine kinase activity"/>
    <property type="evidence" value="ECO:0007669"/>
    <property type="project" value="TreeGrafter"/>
</dbReference>
<evidence type="ECO:0000313" key="4">
    <source>
        <dbReference type="Proteomes" id="UP000812440"/>
    </source>
</evidence>
<keyword evidence="4" id="KW-1185">Reference proteome</keyword>
<dbReference type="InterPro" id="IPR000719">
    <property type="entry name" value="Prot_kinase_dom"/>
</dbReference>
<feature type="region of interest" description="Disordered" evidence="1">
    <location>
        <begin position="93"/>
        <end position="118"/>
    </location>
</feature>
<dbReference type="AlphaFoldDB" id="A0A8T2KG10"/>
<dbReference type="OrthoDB" id="339325at2759"/>
<feature type="domain" description="Protein kinase" evidence="2">
    <location>
        <begin position="169"/>
        <end position="221"/>
    </location>
</feature>
<dbReference type="InterPro" id="IPR051681">
    <property type="entry name" value="Ser/Thr_Kinases-Pseudokinases"/>
</dbReference>
<dbReference type="PANTHER" id="PTHR44329">
    <property type="entry name" value="SERINE/THREONINE-PROTEIN KINASE TNNI3K-RELATED"/>
    <property type="match status" value="1"/>
</dbReference>
<evidence type="ECO:0000313" key="3">
    <source>
        <dbReference type="EMBL" id="KAG8456009.1"/>
    </source>
</evidence>
<dbReference type="Gene3D" id="3.30.200.20">
    <property type="entry name" value="Phosphorylase Kinase, domain 1"/>
    <property type="match status" value="1"/>
</dbReference>
<feature type="compositionally biased region" description="Basic and acidic residues" evidence="1">
    <location>
        <begin position="44"/>
        <end position="53"/>
    </location>
</feature>
<accession>A0A8T2KG10</accession>
<dbReference type="GO" id="GO:0005524">
    <property type="term" value="F:ATP binding"/>
    <property type="evidence" value="ECO:0007669"/>
    <property type="project" value="InterPro"/>
</dbReference>
<dbReference type="Proteomes" id="UP000812440">
    <property type="component" value="Chromosome 1"/>
</dbReference>
<organism evidence="3 4">
    <name type="scientific">Hymenochirus boettgeri</name>
    <name type="common">Congo dwarf clawed frog</name>
    <dbReference type="NCBI Taxonomy" id="247094"/>
    <lineage>
        <taxon>Eukaryota</taxon>
        <taxon>Metazoa</taxon>
        <taxon>Chordata</taxon>
        <taxon>Craniata</taxon>
        <taxon>Vertebrata</taxon>
        <taxon>Euteleostomi</taxon>
        <taxon>Amphibia</taxon>
        <taxon>Batrachia</taxon>
        <taxon>Anura</taxon>
        <taxon>Pipoidea</taxon>
        <taxon>Pipidae</taxon>
        <taxon>Pipinae</taxon>
        <taxon>Hymenochirus</taxon>
    </lineage>
</organism>
<name>A0A8T2KG10_9PIPI</name>
<dbReference type="GO" id="GO:0005737">
    <property type="term" value="C:cytoplasm"/>
    <property type="evidence" value="ECO:0007669"/>
    <property type="project" value="TreeGrafter"/>
</dbReference>
<reference evidence="3" key="1">
    <citation type="thesis" date="2020" institute="ProQuest LLC" country="789 East Eisenhower Parkway, Ann Arbor, MI, USA">
        <title>Comparative Genomics and Chromosome Evolution.</title>
        <authorList>
            <person name="Mudd A.B."/>
        </authorList>
    </citation>
    <scope>NUCLEOTIDE SEQUENCE</scope>
    <source>
        <strain evidence="3">Female2</strain>
        <tissue evidence="3">Blood</tissue>
    </source>
</reference>
<dbReference type="PROSITE" id="PS50011">
    <property type="entry name" value="PROTEIN_KINASE_DOM"/>
    <property type="match status" value="1"/>
</dbReference>
<evidence type="ECO:0000256" key="1">
    <source>
        <dbReference type="SAM" id="MobiDB-lite"/>
    </source>
</evidence>
<sequence length="221" mass="24591">MHLDDTMASPHEPLTWSSSPSIIVDTIREDKEYIVEYGAHTNSGRHDIQDNPEKSNAMENANSPVTAAVLTSISEDSRDQFENSVLQLRDHDEPESIAPQGSSHSGDGGSNSGNEDIRIHFTRSGSGNGGFLEGLFGCLRPVWNIIGKAYSTDYKLQQQDTWEVPFEEISELQWLGSGAQGAVFLGKFRGEEVAIKKVREQNETDIKHLRKLKHPNIIAFR</sequence>
<dbReference type="GO" id="GO:0007254">
    <property type="term" value="P:JNK cascade"/>
    <property type="evidence" value="ECO:0007669"/>
    <property type="project" value="TreeGrafter"/>
</dbReference>
<proteinExistence type="predicted"/>
<protein>
    <recommendedName>
        <fullName evidence="2">Protein kinase domain-containing protein</fullName>
    </recommendedName>
</protein>
<evidence type="ECO:0000259" key="2">
    <source>
        <dbReference type="PROSITE" id="PS50011"/>
    </source>
</evidence>
<gene>
    <name evidence="3" type="ORF">GDO86_001989</name>
</gene>
<dbReference type="SUPFAM" id="SSF56112">
    <property type="entry name" value="Protein kinase-like (PK-like)"/>
    <property type="match status" value="1"/>
</dbReference>